<dbReference type="AlphaFoldDB" id="A0A853G0E7"/>
<dbReference type="SUPFAM" id="SSF54593">
    <property type="entry name" value="Glyoxalase/Bleomycin resistance protein/Dihydroxybiphenyl dioxygenase"/>
    <property type="match status" value="1"/>
</dbReference>
<dbReference type="Pfam" id="PF13468">
    <property type="entry name" value="Glyoxalase_3"/>
    <property type="match status" value="1"/>
</dbReference>
<organism evidence="2 3">
    <name type="scientific">Parapusillimonas granuli</name>
    <dbReference type="NCBI Taxonomy" id="380911"/>
    <lineage>
        <taxon>Bacteria</taxon>
        <taxon>Pseudomonadati</taxon>
        <taxon>Pseudomonadota</taxon>
        <taxon>Betaproteobacteria</taxon>
        <taxon>Burkholderiales</taxon>
        <taxon>Alcaligenaceae</taxon>
        <taxon>Parapusillimonas</taxon>
    </lineage>
</organism>
<dbReference type="InterPro" id="IPR025870">
    <property type="entry name" value="Glyoxalase-like_dom"/>
</dbReference>
<gene>
    <name evidence="2" type="ORF">H0A72_10810</name>
</gene>
<dbReference type="Gene3D" id="3.10.180.10">
    <property type="entry name" value="2,3-Dihydroxybiphenyl 1,2-Dioxygenase, domain 1"/>
    <property type="match status" value="1"/>
</dbReference>
<feature type="domain" description="Glyoxalase-like" evidence="1">
    <location>
        <begin position="8"/>
        <end position="188"/>
    </location>
</feature>
<evidence type="ECO:0000313" key="2">
    <source>
        <dbReference type="EMBL" id="NYT49797.1"/>
    </source>
</evidence>
<dbReference type="RefSeq" id="WP_180155107.1">
    <property type="nucleotide sequence ID" value="NZ_JACCEM010000005.1"/>
</dbReference>
<dbReference type="PANTHER" id="PTHR40265">
    <property type="entry name" value="BLL2707 PROTEIN"/>
    <property type="match status" value="1"/>
</dbReference>
<reference evidence="2 3" key="1">
    <citation type="submission" date="2020-07" db="EMBL/GenBank/DDBJ databases">
        <title>Taxonomic revisions and descriptions of new bacterial species based on genomic comparisons in the high-G+C-content subgroup of the family Alcaligenaceae.</title>
        <authorList>
            <person name="Szabo A."/>
            <person name="Felfoldi T."/>
        </authorList>
    </citation>
    <scope>NUCLEOTIDE SEQUENCE [LARGE SCALE GENOMIC DNA]</scope>
    <source>
        <strain evidence="2 3">LMG 24012</strain>
    </source>
</reference>
<proteinExistence type="predicted"/>
<comment type="caution">
    <text evidence="2">The sequence shown here is derived from an EMBL/GenBank/DDBJ whole genome shotgun (WGS) entry which is preliminary data.</text>
</comment>
<dbReference type="InterPro" id="IPR029068">
    <property type="entry name" value="Glyas_Bleomycin-R_OHBP_Dase"/>
</dbReference>
<evidence type="ECO:0000259" key="1">
    <source>
        <dbReference type="Pfam" id="PF13468"/>
    </source>
</evidence>
<sequence>MTAKVGRVDHPVVAVRDLQQTRAQYQKLGFVVPPSGKHQEWGTENLCIMFPHDYLEIRGIGDPGKFLAGVDTFLEKGEGLYSVAFNAGNADESYQAGLAAGLGIEPPRDLNRKLVLEDKTLDLYFRTVMLDHSLYPGLTHANLCEHLTFDTLRQPGWTDHPNGVVGFGRLVGVVSDFDQAETAYVKLLGADNVRRGADRILLNFGEGADIELISPSEAERRGDAQERLGDAYLASATLLVKDIGRSEALFAANGIRYRKVDDRSLAVDPADACGAHLYFQADGRGAGGA</sequence>
<evidence type="ECO:0000313" key="3">
    <source>
        <dbReference type="Proteomes" id="UP000559809"/>
    </source>
</evidence>
<accession>A0A853G0E7</accession>
<dbReference type="EMBL" id="JACCEM010000005">
    <property type="protein sequence ID" value="NYT49797.1"/>
    <property type="molecule type" value="Genomic_DNA"/>
</dbReference>
<name>A0A853G0E7_9BURK</name>
<dbReference type="Proteomes" id="UP000559809">
    <property type="component" value="Unassembled WGS sequence"/>
</dbReference>
<protein>
    <submittedName>
        <fullName evidence="2">VOC family protein</fullName>
    </submittedName>
</protein>
<keyword evidence="3" id="KW-1185">Reference proteome</keyword>
<dbReference type="PANTHER" id="PTHR40265:SF1">
    <property type="entry name" value="GLYOXALASE-LIKE DOMAIN-CONTAINING PROTEIN"/>
    <property type="match status" value="1"/>
</dbReference>